<dbReference type="GO" id="GO:0006310">
    <property type="term" value="P:DNA recombination"/>
    <property type="evidence" value="ECO:0007669"/>
    <property type="project" value="UniProtKB-KW"/>
</dbReference>
<evidence type="ECO:0000256" key="4">
    <source>
        <dbReference type="ARBA" id="ARBA00023172"/>
    </source>
</evidence>
<comment type="caution">
    <text evidence="6">The sequence shown here is derived from an EMBL/GenBank/DDBJ whole genome shotgun (WGS) entry which is preliminary data.</text>
</comment>
<dbReference type="InterPro" id="IPR011010">
    <property type="entry name" value="DNA_brk_join_enz"/>
</dbReference>
<evidence type="ECO:0000256" key="2">
    <source>
        <dbReference type="ARBA" id="ARBA00022908"/>
    </source>
</evidence>
<gene>
    <name evidence="6" type="ORF">LKD36_01515</name>
</gene>
<dbReference type="InterPro" id="IPR050808">
    <property type="entry name" value="Phage_Integrase"/>
</dbReference>
<dbReference type="PANTHER" id="PTHR30629">
    <property type="entry name" value="PROPHAGE INTEGRASE"/>
    <property type="match status" value="1"/>
</dbReference>
<protein>
    <submittedName>
        <fullName evidence="6">Tyrosine-type recombinase/integrase</fullName>
    </submittedName>
</protein>
<keyword evidence="4" id="KW-0233">DNA recombination</keyword>
<evidence type="ECO:0000256" key="3">
    <source>
        <dbReference type="ARBA" id="ARBA00023125"/>
    </source>
</evidence>
<dbReference type="PANTHER" id="PTHR30629:SF2">
    <property type="entry name" value="PROPHAGE INTEGRASE INTS-RELATED"/>
    <property type="match status" value="1"/>
</dbReference>
<dbReference type="SUPFAM" id="SSF56349">
    <property type="entry name" value="DNA breaking-rejoining enzymes"/>
    <property type="match status" value="1"/>
</dbReference>
<feature type="domain" description="Tyr recombinase" evidence="5">
    <location>
        <begin position="169"/>
        <end position="342"/>
    </location>
</feature>
<keyword evidence="2" id="KW-0229">DNA integration</keyword>
<dbReference type="InterPro" id="IPR002104">
    <property type="entry name" value="Integrase_catalytic"/>
</dbReference>
<dbReference type="Proteomes" id="UP001198220">
    <property type="component" value="Unassembled WGS sequence"/>
</dbReference>
<keyword evidence="3" id="KW-0238">DNA-binding</keyword>
<dbReference type="PROSITE" id="PS51898">
    <property type="entry name" value="TYR_RECOMBINASE"/>
    <property type="match status" value="1"/>
</dbReference>
<accession>A0AAE3D9L3</accession>
<reference evidence="6 7" key="1">
    <citation type="submission" date="2021-10" db="EMBL/GenBank/DDBJ databases">
        <title>Anaerobic single-cell dispensing facilitates the cultivation of human gut bacteria.</title>
        <authorList>
            <person name="Afrizal A."/>
        </authorList>
    </citation>
    <scope>NUCLEOTIDE SEQUENCE [LARGE SCALE GENOMIC DNA]</scope>
    <source>
        <strain evidence="6 7">CLA-AA-H276</strain>
    </source>
</reference>
<organism evidence="6 7">
    <name type="scientific">Hominiventricola filiformis</name>
    <dbReference type="NCBI Taxonomy" id="2885352"/>
    <lineage>
        <taxon>Bacteria</taxon>
        <taxon>Bacillati</taxon>
        <taxon>Bacillota</taxon>
        <taxon>Clostridia</taxon>
        <taxon>Lachnospirales</taxon>
        <taxon>Lachnospiraceae</taxon>
        <taxon>Hominiventricola</taxon>
    </lineage>
</organism>
<evidence type="ECO:0000313" key="7">
    <source>
        <dbReference type="Proteomes" id="UP001198220"/>
    </source>
</evidence>
<proteinExistence type="inferred from homology"/>
<name>A0AAE3D9L3_9FIRM</name>
<dbReference type="GO" id="GO:0003677">
    <property type="term" value="F:DNA binding"/>
    <property type="evidence" value="ECO:0007669"/>
    <property type="project" value="UniProtKB-KW"/>
</dbReference>
<dbReference type="InterPro" id="IPR010998">
    <property type="entry name" value="Integrase_recombinase_N"/>
</dbReference>
<evidence type="ECO:0000256" key="1">
    <source>
        <dbReference type="ARBA" id="ARBA00008857"/>
    </source>
</evidence>
<evidence type="ECO:0000259" key="5">
    <source>
        <dbReference type="PROSITE" id="PS51898"/>
    </source>
</evidence>
<dbReference type="AlphaFoldDB" id="A0AAE3D9L3"/>
<keyword evidence="7" id="KW-1185">Reference proteome</keyword>
<evidence type="ECO:0000313" key="6">
    <source>
        <dbReference type="EMBL" id="MCC2124852.1"/>
    </source>
</evidence>
<dbReference type="Pfam" id="PF00589">
    <property type="entry name" value="Phage_integrase"/>
    <property type="match status" value="1"/>
</dbReference>
<dbReference type="Gene3D" id="1.10.443.10">
    <property type="entry name" value="Intergrase catalytic core"/>
    <property type="match status" value="1"/>
</dbReference>
<dbReference type="InterPro" id="IPR013762">
    <property type="entry name" value="Integrase-like_cat_sf"/>
</dbReference>
<sequence length="345" mass="39841">MGRRNPNGYGSVTRLKGNRSKPWIVKVTQYDADGNGRQVPVGYAATEEEGNILLAKYNNNPWNIERNKITLADLYQQWAAVKKPKLGSSLQYALQASYKRCSKYYGMKYRNIKAYHMQDTIDNCVSSYSAQNSVKNLWSHLDKFAYEMDIIEKMYSQITTVTLSPSEKEARTPFSDEQIEALWKLQGQAWVNIMLLYMYTGFRLTELLGMKKDQVNMDELYFQNGVKSAAGRGRIVPIHSRIRPIVKELMEQPGEYLISENGKRVPQSRFYKLWKDTLPLIGIDPEDETKTPHAARHTVETRLDNEKANKKCIDLIMGHKSNDVGNRVYNHKTIEQLRETIELLK</sequence>
<dbReference type="EMBL" id="JAJEPS010000001">
    <property type="protein sequence ID" value="MCC2124852.1"/>
    <property type="molecule type" value="Genomic_DNA"/>
</dbReference>
<comment type="similarity">
    <text evidence="1">Belongs to the 'phage' integrase family.</text>
</comment>
<dbReference type="Gene3D" id="1.10.150.130">
    <property type="match status" value="1"/>
</dbReference>
<dbReference type="GO" id="GO:0015074">
    <property type="term" value="P:DNA integration"/>
    <property type="evidence" value="ECO:0007669"/>
    <property type="project" value="UniProtKB-KW"/>
</dbReference>
<dbReference type="RefSeq" id="WP_308458406.1">
    <property type="nucleotide sequence ID" value="NZ_JAJEPS010000001.1"/>
</dbReference>